<dbReference type="Proteomes" id="UP000249819">
    <property type="component" value="Unassembled WGS sequence"/>
</dbReference>
<dbReference type="PROSITE" id="PS01124">
    <property type="entry name" value="HTH_ARAC_FAMILY_2"/>
    <property type="match status" value="1"/>
</dbReference>
<feature type="domain" description="HTH araC/xylS-type" evidence="4">
    <location>
        <begin position="180"/>
        <end position="254"/>
    </location>
</feature>
<protein>
    <submittedName>
        <fullName evidence="5">Helix-turn-helix protein</fullName>
    </submittedName>
</protein>
<dbReference type="GO" id="GO:0043565">
    <property type="term" value="F:sequence-specific DNA binding"/>
    <property type="evidence" value="ECO:0007669"/>
    <property type="project" value="InterPro"/>
</dbReference>
<evidence type="ECO:0000313" key="6">
    <source>
        <dbReference type="Proteomes" id="UP000249819"/>
    </source>
</evidence>
<comment type="caution">
    <text evidence="5">The sequence shown here is derived from an EMBL/GenBank/DDBJ whole genome shotgun (WGS) entry which is preliminary data.</text>
</comment>
<dbReference type="OrthoDB" id="323290at2"/>
<name>A0A327VVV9_9BACT</name>
<dbReference type="InterPro" id="IPR020449">
    <property type="entry name" value="Tscrpt_reg_AraC-type_HTH"/>
</dbReference>
<evidence type="ECO:0000259" key="4">
    <source>
        <dbReference type="PROSITE" id="PS01124"/>
    </source>
</evidence>
<evidence type="ECO:0000313" key="5">
    <source>
        <dbReference type="EMBL" id="RAJ80069.1"/>
    </source>
</evidence>
<dbReference type="AlphaFoldDB" id="A0A327VVV9"/>
<dbReference type="GO" id="GO:0003700">
    <property type="term" value="F:DNA-binding transcription factor activity"/>
    <property type="evidence" value="ECO:0007669"/>
    <property type="project" value="InterPro"/>
</dbReference>
<evidence type="ECO:0000256" key="2">
    <source>
        <dbReference type="ARBA" id="ARBA00023125"/>
    </source>
</evidence>
<keyword evidence="1" id="KW-0805">Transcription regulation</keyword>
<gene>
    <name evidence="5" type="ORF">CLV59_105176</name>
</gene>
<keyword evidence="6" id="KW-1185">Reference proteome</keyword>
<dbReference type="InterPro" id="IPR018060">
    <property type="entry name" value="HTH_AraC"/>
</dbReference>
<sequence length="263" mass="30203">MINYQFAKPHHPLLLPYVEQFVQLDGSGTFNKSMYSRMSTSMLLDFDQGTFYDGQPMKTRLLGVTEKTIHFSSISQHPVLIDKFVVMFTAYGLSVFTKVPMQELSNGVIEGTAIFGNSFQQLYEQLQPLPFAARVSQFERFLLQRFTAPHTSHQLIFNLADDIKNDASKNPFLQLKNLPLSERQLERNFKRYIGMSVGRFLRVSRFEKAQQLLAAQTGRRLTDIAHLAGYFDQAHFISDFKRLTGVSPKRFRICSPAPRMMSV</sequence>
<dbReference type="Pfam" id="PF12833">
    <property type="entry name" value="HTH_18"/>
    <property type="match status" value="1"/>
</dbReference>
<reference evidence="5 6" key="1">
    <citation type="submission" date="2018-06" db="EMBL/GenBank/DDBJ databases">
        <title>Genomic Encyclopedia of Archaeal and Bacterial Type Strains, Phase II (KMG-II): from individual species to whole genera.</title>
        <authorList>
            <person name="Goeker M."/>
        </authorList>
    </citation>
    <scope>NUCLEOTIDE SEQUENCE [LARGE SCALE GENOMIC DNA]</scope>
    <source>
        <strain evidence="5 6">DSM 29821</strain>
    </source>
</reference>
<evidence type="ECO:0000256" key="1">
    <source>
        <dbReference type="ARBA" id="ARBA00023015"/>
    </source>
</evidence>
<organism evidence="5 6">
    <name type="scientific">Chitinophaga dinghuensis</name>
    <dbReference type="NCBI Taxonomy" id="1539050"/>
    <lineage>
        <taxon>Bacteria</taxon>
        <taxon>Pseudomonadati</taxon>
        <taxon>Bacteroidota</taxon>
        <taxon>Chitinophagia</taxon>
        <taxon>Chitinophagales</taxon>
        <taxon>Chitinophagaceae</taxon>
        <taxon>Chitinophaga</taxon>
    </lineage>
</organism>
<dbReference type="InterPro" id="IPR050204">
    <property type="entry name" value="AraC_XylS_family_regulators"/>
</dbReference>
<accession>A0A327VVV9</accession>
<proteinExistence type="predicted"/>
<keyword evidence="3" id="KW-0804">Transcription</keyword>
<dbReference type="RefSeq" id="WP_111593092.1">
    <property type="nucleotide sequence ID" value="NZ_QLMA01000005.1"/>
</dbReference>
<dbReference type="PRINTS" id="PR00032">
    <property type="entry name" value="HTHARAC"/>
</dbReference>
<dbReference type="SUPFAM" id="SSF46689">
    <property type="entry name" value="Homeodomain-like"/>
    <property type="match status" value="1"/>
</dbReference>
<dbReference type="EMBL" id="QLMA01000005">
    <property type="protein sequence ID" value="RAJ80069.1"/>
    <property type="molecule type" value="Genomic_DNA"/>
</dbReference>
<dbReference type="PANTHER" id="PTHR46796:SF13">
    <property type="entry name" value="HTH-TYPE TRANSCRIPTIONAL ACTIVATOR RHAS"/>
    <property type="match status" value="1"/>
</dbReference>
<dbReference type="SMART" id="SM00342">
    <property type="entry name" value="HTH_ARAC"/>
    <property type="match status" value="1"/>
</dbReference>
<dbReference type="PANTHER" id="PTHR46796">
    <property type="entry name" value="HTH-TYPE TRANSCRIPTIONAL ACTIVATOR RHAS-RELATED"/>
    <property type="match status" value="1"/>
</dbReference>
<keyword evidence="2" id="KW-0238">DNA-binding</keyword>
<evidence type="ECO:0000256" key="3">
    <source>
        <dbReference type="ARBA" id="ARBA00023163"/>
    </source>
</evidence>
<dbReference type="InterPro" id="IPR009057">
    <property type="entry name" value="Homeodomain-like_sf"/>
</dbReference>
<dbReference type="Gene3D" id="1.10.10.60">
    <property type="entry name" value="Homeodomain-like"/>
    <property type="match status" value="1"/>
</dbReference>